<reference evidence="4" key="1">
    <citation type="submission" date="2019-04" db="EMBL/GenBank/DDBJ databases">
        <title>Friends and foes A comparative genomics studyof 23 Aspergillus species from section Flavi.</title>
        <authorList>
            <consortium name="DOE Joint Genome Institute"/>
            <person name="Kjaerbolling I."/>
            <person name="Vesth T."/>
            <person name="Frisvad J.C."/>
            <person name="Nybo J.L."/>
            <person name="Theobald S."/>
            <person name="Kildgaard S."/>
            <person name="Isbrandt T."/>
            <person name="Kuo A."/>
            <person name="Sato A."/>
            <person name="Lyhne E.K."/>
            <person name="Kogle M.E."/>
            <person name="Wiebenga A."/>
            <person name="Kun R.S."/>
            <person name="Lubbers R.J."/>
            <person name="Makela M.R."/>
            <person name="Barry K."/>
            <person name="Chovatia M."/>
            <person name="Clum A."/>
            <person name="Daum C."/>
            <person name="Haridas S."/>
            <person name="He G."/>
            <person name="LaButti K."/>
            <person name="Lipzen A."/>
            <person name="Mondo S."/>
            <person name="Riley R."/>
            <person name="Salamov A."/>
            <person name="Simmons B.A."/>
            <person name="Magnuson J.K."/>
            <person name="Henrissat B."/>
            <person name="Mortensen U.H."/>
            <person name="Larsen T.O."/>
            <person name="Devries R.P."/>
            <person name="Grigoriev I.V."/>
            <person name="Machida M."/>
            <person name="Baker S.E."/>
            <person name="Andersen M.R."/>
        </authorList>
    </citation>
    <scope>NUCLEOTIDE SEQUENCE [LARGE SCALE GENOMIC DNA]</scope>
    <source>
        <strain evidence="4">IBT 14317</strain>
    </source>
</reference>
<proteinExistence type="predicted"/>
<dbReference type="InterPro" id="IPR011483">
    <property type="entry name" value="Sde182_NH-like"/>
</dbReference>
<dbReference type="InterPro" id="IPR013783">
    <property type="entry name" value="Ig-like_fold"/>
</dbReference>
<dbReference type="Pfam" id="PF21027">
    <property type="entry name" value="Sde0182_C"/>
    <property type="match status" value="1"/>
</dbReference>
<gene>
    <name evidence="4" type="ORF">BDV23DRAFT_103293</name>
</gene>
<organism evidence="4">
    <name type="scientific">Petromyces alliaceus</name>
    <name type="common">Aspergillus alliaceus</name>
    <dbReference type="NCBI Taxonomy" id="209559"/>
    <lineage>
        <taxon>Eukaryota</taxon>
        <taxon>Fungi</taxon>
        <taxon>Dikarya</taxon>
        <taxon>Ascomycota</taxon>
        <taxon>Pezizomycotina</taxon>
        <taxon>Eurotiomycetes</taxon>
        <taxon>Eurotiomycetidae</taxon>
        <taxon>Eurotiales</taxon>
        <taxon>Aspergillaceae</taxon>
        <taxon>Aspergillus</taxon>
        <taxon>Aspergillus subgen. Circumdati</taxon>
    </lineage>
</organism>
<feature type="domain" description="Cellulose-binding Sde182 C-terminal" evidence="3">
    <location>
        <begin position="391"/>
        <end position="482"/>
    </location>
</feature>
<evidence type="ECO:0000313" key="4">
    <source>
        <dbReference type="EMBL" id="KAE8395186.1"/>
    </source>
</evidence>
<dbReference type="EMBL" id="ML735219">
    <property type="protein sequence ID" value="KAE8395186.1"/>
    <property type="molecule type" value="Genomic_DNA"/>
</dbReference>
<protein>
    <recommendedName>
        <fullName evidence="5">Cellulose-binding protein</fullName>
    </recommendedName>
</protein>
<evidence type="ECO:0008006" key="5">
    <source>
        <dbReference type="Google" id="ProtNLM"/>
    </source>
</evidence>
<dbReference type="InterPro" id="IPR036452">
    <property type="entry name" value="Ribo_hydro-like"/>
</dbReference>
<feature type="chain" id="PRO_5025011831" description="Cellulose-binding protein" evidence="1">
    <location>
        <begin position="17"/>
        <end position="490"/>
    </location>
</feature>
<evidence type="ECO:0000256" key="1">
    <source>
        <dbReference type="SAM" id="SignalP"/>
    </source>
</evidence>
<sequence>MAPLAHLLIIYTSCLSLIPALTLNSYPTKPRVFILSDISNEPDDAQSLVRYLTYSNQFQTEGIVATTSTWLKNETHPADMLKIIDAYEKVVDNLNHHAPADAQYPSAEYLRSIVRAGSPTYGMAALSPTTPLSAGAKLLLNSIHATTNSSEPLWILAWGGTNVLAQALAKLQTDNPTQAPTLRSNLRIYTISDQDDTGAWLRQQYPDLFYIASVHGWNQYHMSTWVGISGDEFYNFDKGGANGTKVSKGWIRSNLQIGPLGAVYPDVAFIMEGDTPSFLYLVQNGLGVPEHPEYGSWGGRYTLVNPSPCGLGFRHYGDAEDEVIGVDGGVYKSNKATVWRWRDAYQEDFAARMRWTMTADAAGVNHHPVVGVNGSVGLGVVEVWGAAAGSEVILDAGGSVDPDGDELSFQWLHYPEPSAINGAPEVKVTAFGPRGEKARLSVPVVDRACEATEHCDLFHFVLEVTDSGSPALTTYRRILLHVARHGGGRS</sequence>
<dbReference type="Pfam" id="PF07632">
    <property type="entry name" value="Sde182_NH-like"/>
    <property type="match status" value="1"/>
</dbReference>
<accession>A0A5N7CLV2</accession>
<dbReference type="Gene3D" id="2.60.40.10">
    <property type="entry name" value="Immunoglobulins"/>
    <property type="match status" value="1"/>
</dbReference>
<dbReference type="AlphaFoldDB" id="A0A5N7CLV2"/>
<feature type="domain" description="Cellulose-binding Sde182 nucleoside hydrolase-like" evidence="2">
    <location>
        <begin position="31"/>
        <end position="301"/>
    </location>
</feature>
<keyword evidence="1" id="KW-0732">Signal</keyword>
<feature type="signal peptide" evidence="1">
    <location>
        <begin position="1"/>
        <end position="16"/>
    </location>
</feature>
<evidence type="ECO:0000259" key="2">
    <source>
        <dbReference type="Pfam" id="PF07632"/>
    </source>
</evidence>
<name>A0A5N7CLV2_PETAA</name>
<dbReference type="GO" id="GO:0016799">
    <property type="term" value="F:hydrolase activity, hydrolyzing N-glycosyl compounds"/>
    <property type="evidence" value="ECO:0007669"/>
    <property type="project" value="InterPro"/>
</dbReference>
<evidence type="ECO:0000259" key="3">
    <source>
        <dbReference type="Pfam" id="PF21027"/>
    </source>
</evidence>
<dbReference type="Gene3D" id="3.90.245.10">
    <property type="entry name" value="Ribonucleoside hydrolase-like"/>
    <property type="match status" value="1"/>
</dbReference>
<dbReference type="Proteomes" id="UP000326877">
    <property type="component" value="Unassembled WGS sequence"/>
</dbReference>
<dbReference type="OrthoDB" id="3592035at2759"/>
<dbReference type="InterPro" id="IPR048527">
    <property type="entry name" value="Sde182_C"/>
</dbReference>